<sequence>MPANCRPTTNEHSPAQSHASQGSHDATEQDETSSTPHSPPQPTTSHQRQPYPRPESPVLPIERGSENSATLRPEVYTRDLFNNHVLHTPAPCTDRRARADFSDIGCFIKHPIEDSPLTTSSTDYPTYELSRVVSPFRHLVRGLVRRHVASLCFLCFTGAPRHSPVDPLFFPDFLLLPRDRRPTLRDPFRLQRLKFAALKISFWAYSSVLKSLSSADGVSSDSSTKP</sequence>
<organism evidence="2 3">
    <name type="scientific">Favolaschia claudopus</name>
    <dbReference type="NCBI Taxonomy" id="2862362"/>
    <lineage>
        <taxon>Eukaryota</taxon>
        <taxon>Fungi</taxon>
        <taxon>Dikarya</taxon>
        <taxon>Basidiomycota</taxon>
        <taxon>Agaricomycotina</taxon>
        <taxon>Agaricomycetes</taxon>
        <taxon>Agaricomycetidae</taxon>
        <taxon>Agaricales</taxon>
        <taxon>Marasmiineae</taxon>
        <taxon>Mycenaceae</taxon>
        <taxon>Favolaschia</taxon>
    </lineage>
</organism>
<name>A0AAW0BID5_9AGAR</name>
<evidence type="ECO:0000313" key="3">
    <source>
        <dbReference type="Proteomes" id="UP001362999"/>
    </source>
</evidence>
<evidence type="ECO:0000256" key="1">
    <source>
        <dbReference type="SAM" id="MobiDB-lite"/>
    </source>
</evidence>
<evidence type="ECO:0000313" key="2">
    <source>
        <dbReference type="EMBL" id="KAK7025672.1"/>
    </source>
</evidence>
<dbReference type="EMBL" id="JAWWNJ010000033">
    <property type="protein sequence ID" value="KAK7025672.1"/>
    <property type="molecule type" value="Genomic_DNA"/>
</dbReference>
<gene>
    <name evidence="2" type="ORF">R3P38DRAFT_3193180</name>
</gene>
<reference evidence="2 3" key="1">
    <citation type="journal article" date="2024" name="J Genomics">
        <title>Draft genome sequencing and assembly of Favolaschia claudopus CIRM-BRFM 2984 isolated from oak limbs.</title>
        <authorList>
            <person name="Navarro D."/>
            <person name="Drula E."/>
            <person name="Chaduli D."/>
            <person name="Cazenave R."/>
            <person name="Ahrendt S."/>
            <person name="Wang J."/>
            <person name="Lipzen A."/>
            <person name="Daum C."/>
            <person name="Barry K."/>
            <person name="Grigoriev I.V."/>
            <person name="Favel A."/>
            <person name="Rosso M.N."/>
            <person name="Martin F."/>
        </authorList>
    </citation>
    <scope>NUCLEOTIDE SEQUENCE [LARGE SCALE GENOMIC DNA]</scope>
    <source>
        <strain evidence="2 3">CIRM-BRFM 2984</strain>
    </source>
</reference>
<feature type="compositionally biased region" description="Polar residues" evidence="1">
    <location>
        <begin position="1"/>
        <end position="24"/>
    </location>
</feature>
<dbReference type="AlphaFoldDB" id="A0AAW0BID5"/>
<protein>
    <submittedName>
        <fullName evidence="2">Uncharacterized protein</fullName>
    </submittedName>
</protein>
<feature type="region of interest" description="Disordered" evidence="1">
    <location>
        <begin position="1"/>
        <end position="68"/>
    </location>
</feature>
<comment type="caution">
    <text evidence="2">The sequence shown here is derived from an EMBL/GenBank/DDBJ whole genome shotgun (WGS) entry which is preliminary data.</text>
</comment>
<keyword evidence="3" id="KW-1185">Reference proteome</keyword>
<accession>A0AAW0BID5</accession>
<proteinExistence type="predicted"/>
<dbReference type="Proteomes" id="UP001362999">
    <property type="component" value="Unassembled WGS sequence"/>
</dbReference>